<dbReference type="SUPFAM" id="SSF51182">
    <property type="entry name" value="RmlC-like cupins"/>
    <property type="match status" value="1"/>
</dbReference>
<keyword evidence="4" id="KW-0804">Transcription</keyword>
<keyword evidence="7" id="KW-1185">Reference proteome</keyword>
<evidence type="ECO:0000256" key="2">
    <source>
        <dbReference type="ARBA" id="ARBA00023125"/>
    </source>
</evidence>
<organism evidence="6 7">
    <name type="scientific">Sphingomonas oligophenolica</name>
    <dbReference type="NCBI Taxonomy" id="301154"/>
    <lineage>
        <taxon>Bacteria</taxon>
        <taxon>Pseudomonadati</taxon>
        <taxon>Pseudomonadota</taxon>
        <taxon>Alphaproteobacteria</taxon>
        <taxon>Sphingomonadales</taxon>
        <taxon>Sphingomonadaceae</taxon>
        <taxon>Sphingomonas</taxon>
    </lineage>
</organism>
<dbReference type="InterPro" id="IPR011051">
    <property type="entry name" value="RmlC_Cupin_sf"/>
</dbReference>
<gene>
    <name evidence="6" type="ORF">ABC974_09985</name>
</gene>
<dbReference type="InterPro" id="IPR018060">
    <property type="entry name" value="HTH_AraC"/>
</dbReference>
<dbReference type="PANTHER" id="PTHR43280">
    <property type="entry name" value="ARAC-FAMILY TRANSCRIPTIONAL REGULATOR"/>
    <property type="match status" value="1"/>
</dbReference>
<dbReference type="SMART" id="SM00342">
    <property type="entry name" value="HTH_ARAC"/>
    <property type="match status" value="1"/>
</dbReference>
<dbReference type="InterPro" id="IPR020449">
    <property type="entry name" value="Tscrpt_reg_AraC-type_HTH"/>
</dbReference>
<dbReference type="Gene3D" id="1.10.10.60">
    <property type="entry name" value="Homeodomain-like"/>
    <property type="match status" value="1"/>
</dbReference>
<keyword evidence="2" id="KW-0238">DNA-binding</keyword>
<dbReference type="PANTHER" id="PTHR43280:SF32">
    <property type="entry name" value="TRANSCRIPTIONAL REGULATORY PROTEIN"/>
    <property type="match status" value="1"/>
</dbReference>
<dbReference type="RefSeq" id="WP_345840423.1">
    <property type="nucleotide sequence ID" value="NZ_JBDIME010000006.1"/>
</dbReference>
<proteinExistence type="predicted"/>
<dbReference type="SUPFAM" id="SSF46689">
    <property type="entry name" value="Homeodomain-like"/>
    <property type="match status" value="1"/>
</dbReference>
<keyword evidence="3" id="KW-0010">Activator</keyword>
<dbReference type="PROSITE" id="PS01124">
    <property type="entry name" value="HTH_ARAC_FAMILY_2"/>
    <property type="match status" value="1"/>
</dbReference>
<dbReference type="Pfam" id="PF12833">
    <property type="entry name" value="HTH_18"/>
    <property type="match status" value="1"/>
</dbReference>
<keyword evidence="1" id="KW-0805">Transcription regulation</keyword>
<evidence type="ECO:0000259" key="5">
    <source>
        <dbReference type="PROSITE" id="PS01124"/>
    </source>
</evidence>
<dbReference type="Proteomes" id="UP001419910">
    <property type="component" value="Unassembled WGS sequence"/>
</dbReference>
<dbReference type="EMBL" id="JBDIME010000006">
    <property type="protein sequence ID" value="MEN2789955.1"/>
    <property type="molecule type" value="Genomic_DNA"/>
</dbReference>
<dbReference type="InterPro" id="IPR009057">
    <property type="entry name" value="Homeodomain-like_sf"/>
</dbReference>
<sequence>MVLFITMIETSLSANPASPRAAPVVAVPGEQAFALARRAPDGVAGRAGFPVAPHVHPDMLQIILAMSGNCCFTIDGERHQVEAPCLITVPGGGVHGFEVGPAVRGWAVTIAHQRVLDLVVNRGLDIGFLLRRSYIAGFGTNRRCLHDLAIALRNLCGESGGGLDGEAVCVEALQRIVLVHVLRTIRQGQEPGGSKDNRDRDLFLEFRAMVERIFLTERGMARYVAALRCSHVRLNRACMRFAGLSAKGVILDRLADEARRRLIYTTSSATQIGYALGFAEPSYFVRFFRRHTGMTPGQFRKANTSGR</sequence>
<feature type="domain" description="HTH araC/xylS-type" evidence="5">
    <location>
        <begin position="204"/>
        <end position="302"/>
    </location>
</feature>
<dbReference type="Gene3D" id="2.60.120.10">
    <property type="entry name" value="Jelly Rolls"/>
    <property type="match status" value="1"/>
</dbReference>
<evidence type="ECO:0000313" key="6">
    <source>
        <dbReference type="EMBL" id="MEN2789955.1"/>
    </source>
</evidence>
<reference evidence="6 7" key="1">
    <citation type="submission" date="2024-05" db="EMBL/GenBank/DDBJ databases">
        <authorList>
            <person name="Liu Q."/>
            <person name="Xin Y.-H."/>
        </authorList>
    </citation>
    <scope>NUCLEOTIDE SEQUENCE [LARGE SCALE GENOMIC DNA]</scope>
    <source>
        <strain evidence="6 7">CGMCC 1.10181</strain>
    </source>
</reference>
<dbReference type="InterPro" id="IPR014710">
    <property type="entry name" value="RmlC-like_jellyroll"/>
</dbReference>
<accession>A0ABU9Y2C4</accession>
<evidence type="ECO:0000313" key="7">
    <source>
        <dbReference type="Proteomes" id="UP001419910"/>
    </source>
</evidence>
<comment type="caution">
    <text evidence="6">The sequence shown here is derived from an EMBL/GenBank/DDBJ whole genome shotgun (WGS) entry which is preliminary data.</text>
</comment>
<protein>
    <submittedName>
        <fullName evidence="6">Helix-turn-helix transcriptional regulator</fullName>
    </submittedName>
</protein>
<evidence type="ECO:0000256" key="3">
    <source>
        <dbReference type="ARBA" id="ARBA00023159"/>
    </source>
</evidence>
<name>A0ABU9Y2C4_9SPHN</name>
<evidence type="ECO:0000256" key="1">
    <source>
        <dbReference type="ARBA" id="ARBA00023015"/>
    </source>
</evidence>
<dbReference type="InterPro" id="IPR003313">
    <property type="entry name" value="AraC-bd"/>
</dbReference>
<evidence type="ECO:0000256" key="4">
    <source>
        <dbReference type="ARBA" id="ARBA00023163"/>
    </source>
</evidence>
<dbReference type="PRINTS" id="PR00032">
    <property type="entry name" value="HTHARAC"/>
</dbReference>
<dbReference type="Pfam" id="PF02311">
    <property type="entry name" value="AraC_binding"/>
    <property type="match status" value="1"/>
</dbReference>